<organism evidence="1 2">
    <name type="scientific">Lacibacter sediminis</name>
    <dbReference type="NCBI Taxonomy" id="2760713"/>
    <lineage>
        <taxon>Bacteria</taxon>
        <taxon>Pseudomonadati</taxon>
        <taxon>Bacteroidota</taxon>
        <taxon>Chitinophagia</taxon>
        <taxon>Chitinophagales</taxon>
        <taxon>Chitinophagaceae</taxon>
        <taxon>Lacibacter</taxon>
    </lineage>
</organism>
<dbReference type="EMBL" id="CP060007">
    <property type="protein sequence ID" value="QNA43599.1"/>
    <property type="molecule type" value="Genomic_DNA"/>
</dbReference>
<sequence>MNLEYKHLLPADFAPDSRVWIYQSSRMFSLGEAIQIEDLLNHFVENWKSHGTPVKGFGTMFFGQFIILMADERATGVSGCSTDSSVRLIKEIEQLYKVSMFDRQNLAFVREDKIELLPLGQLQYAVDNGFLQADSIYMNNLVQTKAELDQNWLIPVKESWLAKRIKLENSQKA</sequence>
<evidence type="ECO:0000313" key="2">
    <source>
        <dbReference type="Proteomes" id="UP000515344"/>
    </source>
</evidence>
<gene>
    <name evidence="1" type="ORF">H4075_16140</name>
</gene>
<dbReference type="AlphaFoldDB" id="A0A7G5XDP6"/>
<dbReference type="RefSeq" id="WP_182801861.1">
    <property type="nucleotide sequence ID" value="NZ_CP060007.1"/>
</dbReference>
<reference evidence="2" key="1">
    <citation type="submission" date="2020-08" db="EMBL/GenBank/DDBJ databases">
        <title>Lacibacter sp. S13-6-6 genome sequencing.</title>
        <authorList>
            <person name="Jin L."/>
        </authorList>
    </citation>
    <scope>NUCLEOTIDE SEQUENCE [LARGE SCALE GENOMIC DNA]</scope>
    <source>
        <strain evidence="2">S13-6-6</strain>
    </source>
</reference>
<proteinExistence type="predicted"/>
<evidence type="ECO:0000313" key="1">
    <source>
        <dbReference type="EMBL" id="QNA43599.1"/>
    </source>
</evidence>
<accession>A0A7G5XDP6</accession>
<keyword evidence="2" id="KW-1185">Reference proteome</keyword>
<evidence type="ECO:0008006" key="3">
    <source>
        <dbReference type="Google" id="ProtNLM"/>
    </source>
</evidence>
<dbReference type="Proteomes" id="UP000515344">
    <property type="component" value="Chromosome"/>
</dbReference>
<protein>
    <recommendedName>
        <fullName evidence="3">ABC transporter ATPase</fullName>
    </recommendedName>
</protein>
<dbReference type="KEGG" id="lacs:H4075_16140"/>
<name>A0A7G5XDP6_9BACT</name>